<dbReference type="GO" id="GO:0008239">
    <property type="term" value="F:dipeptidyl-peptidase activity"/>
    <property type="evidence" value="ECO:0007669"/>
    <property type="project" value="TreeGrafter"/>
</dbReference>
<keyword evidence="6" id="KW-0121">Carboxypeptidase</keyword>
<dbReference type="AlphaFoldDB" id="A0A1D1YIH4"/>
<dbReference type="PANTHER" id="PTHR11010">
    <property type="entry name" value="PROTEASE S28 PRO-X CARBOXYPEPTIDASE-RELATED"/>
    <property type="match status" value="1"/>
</dbReference>
<dbReference type="InterPro" id="IPR029058">
    <property type="entry name" value="AB_hydrolase_fold"/>
</dbReference>
<feature type="non-terminal residue" evidence="6">
    <location>
        <position position="518"/>
    </location>
</feature>
<gene>
    <name evidence="6" type="primary">PRCP_10</name>
    <name evidence="6" type="ORF">g.122052</name>
</gene>
<evidence type="ECO:0000256" key="3">
    <source>
        <dbReference type="ARBA" id="ARBA00022729"/>
    </source>
</evidence>
<evidence type="ECO:0000313" key="6">
    <source>
        <dbReference type="EMBL" id="JAT54451.1"/>
    </source>
</evidence>
<keyword evidence="2" id="KW-0645">Protease</keyword>
<evidence type="ECO:0000256" key="4">
    <source>
        <dbReference type="ARBA" id="ARBA00022801"/>
    </source>
</evidence>
<proteinExistence type="inferred from homology"/>
<dbReference type="InterPro" id="IPR008758">
    <property type="entry name" value="Peptidase_S28"/>
</dbReference>
<evidence type="ECO:0000256" key="1">
    <source>
        <dbReference type="ARBA" id="ARBA00011079"/>
    </source>
</evidence>
<keyword evidence="5" id="KW-0325">Glycoprotein</keyword>
<feature type="non-terminal residue" evidence="6">
    <location>
        <position position="1"/>
    </location>
</feature>
<dbReference type="GO" id="GO:0004180">
    <property type="term" value="F:carboxypeptidase activity"/>
    <property type="evidence" value="ECO:0007669"/>
    <property type="project" value="UniProtKB-KW"/>
</dbReference>
<dbReference type="Pfam" id="PF05577">
    <property type="entry name" value="Peptidase_S28"/>
    <property type="match status" value="1"/>
</dbReference>
<sequence>EDRGTVAKGLLSVKVFEGLPGCGSPPCGHHTPSMGLLQLSSASVCQLMLLLLHLLCAAAARGEHHSGIRLPLDGQIGLGWVSKNYSQRLDHFSYTPERDLEFFDQRYFINTLYWNSSGWNGKPPIIVYTGGEWDITEDLEGEAYLMHVASRSGALVVYMEHRYYGDSNPFGSVTEAYKNGSTLGYLDAAQALADFAEITLHVVKSYCPKAACPVIAMGCSYGGMLAAWFRLKYPHLVVGALASSAPVLFPNGNVTSRSGYYDAASQVFENVSQPCYSTIKDSWAAIDDFVEENGLPSLEAYFNLCNHLNCTSDLKNFLQLEYLNMAQYYNHLDPQAKRFCDGVTNGTHRPTIERIRDGLRNYYVGVPCVKITSTSNSPAHLPLSPGTDEGWAWQTCTEMVFPFGSHPPKTMFEPFSFNYSDTEAYCKYKYGITPRPAWISTTFNVSSHLDGFAGNIIFSNGRKDPYSVEGILSNISSTIVALVSEGSHCTDIGSIDPRDPRWLSDQREAEIKIMEGWI</sequence>
<dbReference type="Gene3D" id="3.40.50.1820">
    <property type="entry name" value="alpha/beta hydrolase"/>
    <property type="match status" value="1"/>
</dbReference>
<dbReference type="GO" id="GO:0006508">
    <property type="term" value="P:proteolysis"/>
    <property type="evidence" value="ECO:0007669"/>
    <property type="project" value="UniProtKB-KW"/>
</dbReference>
<dbReference type="Gene3D" id="1.20.120.980">
    <property type="entry name" value="Serine carboxypeptidase S28, SKS domain"/>
    <property type="match status" value="1"/>
</dbReference>
<name>A0A1D1YIH4_9ARAE</name>
<evidence type="ECO:0000256" key="2">
    <source>
        <dbReference type="ARBA" id="ARBA00022670"/>
    </source>
</evidence>
<dbReference type="GO" id="GO:0070008">
    <property type="term" value="F:serine-type exopeptidase activity"/>
    <property type="evidence" value="ECO:0007669"/>
    <property type="project" value="InterPro"/>
</dbReference>
<dbReference type="EMBL" id="GDJX01013485">
    <property type="protein sequence ID" value="JAT54451.1"/>
    <property type="molecule type" value="Transcribed_RNA"/>
</dbReference>
<protein>
    <submittedName>
        <fullName evidence="6">Lysosomal Pro-X carboxypeptidase</fullName>
    </submittedName>
</protein>
<dbReference type="PANTHER" id="PTHR11010:SF78">
    <property type="entry name" value="LYSOSOMAL PRO-X CARBOXYPEPTIDASE"/>
    <property type="match status" value="1"/>
</dbReference>
<reference evidence="6" key="1">
    <citation type="submission" date="2015-07" db="EMBL/GenBank/DDBJ databases">
        <title>Transcriptome Assembly of Anthurium amnicola.</title>
        <authorList>
            <person name="Suzuki J."/>
        </authorList>
    </citation>
    <scope>NUCLEOTIDE SEQUENCE</scope>
</reference>
<comment type="similarity">
    <text evidence="1">Belongs to the peptidase S28 family.</text>
</comment>
<dbReference type="SUPFAM" id="SSF53474">
    <property type="entry name" value="alpha/beta-Hydrolases"/>
    <property type="match status" value="2"/>
</dbReference>
<evidence type="ECO:0000256" key="5">
    <source>
        <dbReference type="ARBA" id="ARBA00023180"/>
    </source>
</evidence>
<keyword evidence="3" id="KW-0732">Signal</keyword>
<keyword evidence="4" id="KW-0378">Hydrolase</keyword>
<organism evidence="6">
    <name type="scientific">Anthurium amnicola</name>
    <dbReference type="NCBI Taxonomy" id="1678845"/>
    <lineage>
        <taxon>Eukaryota</taxon>
        <taxon>Viridiplantae</taxon>
        <taxon>Streptophyta</taxon>
        <taxon>Embryophyta</taxon>
        <taxon>Tracheophyta</taxon>
        <taxon>Spermatophyta</taxon>
        <taxon>Magnoliopsida</taxon>
        <taxon>Liliopsida</taxon>
        <taxon>Araceae</taxon>
        <taxon>Pothoideae</taxon>
        <taxon>Potheae</taxon>
        <taxon>Anthurium</taxon>
    </lineage>
</organism>
<accession>A0A1D1YIH4</accession>
<dbReference type="InterPro" id="IPR042269">
    <property type="entry name" value="Ser_carbopepase_S28_SKS"/>
</dbReference>